<dbReference type="EMBL" id="MZMT01000053">
    <property type="protein sequence ID" value="PIO42183.1"/>
    <property type="molecule type" value="Genomic_DNA"/>
</dbReference>
<accession>A0A2N9VRR5</accession>
<protein>
    <submittedName>
        <fullName evidence="1">Uncharacterized protein</fullName>
    </submittedName>
</protein>
<name>A0A2N9VRR5_9HYPH</name>
<gene>
    <name evidence="1" type="ORF">B5P45_24440</name>
</gene>
<reference evidence="1 2" key="1">
    <citation type="journal article" date="2017" name="Int J Environ Stud">
        <title>Does the Miocene-Pliocene relict legume Oxytropis triphylla form nitrogen-fixing nodules with a combination of bacterial strains?</title>
        <authorList>
            <person name="Safronova V."/>
            <person name="Belimov A."/>
            <person name="Sazanova A."/>
            <person name="Kuznetsova I."/>
            <person name="Popova J."/>
            <person name="Andronov E."/>
            <person name="Verkhozina A."/>
            <person name="Tikhonovich I."/>
        </authorList>
    </citation>
    <scope>NUCLEOTIDE SEQUENCE [LARGE SCALE GENOMIC DNA]</scope>
    <source>
        <strain evidence="1 2">Tri-38</strain>
    </source>
</reference>
<comment type="caution">
    <text evidence="1">The sequence shown here is derived from an EMBL/GenBank/DDBJ whole genome shotgun (WGS) entry which is preliminary data.</text>
</comment>
<proteinExistence type="predicted"/>
<evidence type="ECO:0000313" key="1">
    <source>
        <dbReference type="EMBL" id="PIO42183.1"/>
    </source>
</evidence>
<dbReference type="KEGG" id="pht:BLM14_13980"/>
<dbReference type="AlphaFoldDB" id="A0A2N9VRR5"/>
<evidence type="ECO:0000313" key="2">
    <source>
        <dbReference type="Proteomes" id="UP000232163"/>
    </source>
</evidence>
<sequence length="91" mass="10034">MGRAQSGLLAGAETLRQLLQSDPLNSSFSGTADEASDRYNWLLEKKPRNVVPALHFTPHEFQLRSEPGQGPRLKVVVVPLLREQVEAACPL</sequence>
<keyword evidence="2" id="KW-1185">Reference proteome</keyword>
<dbReference type="Proteomes" id="UP000232163">
    <property type="component" value="Unassembled WGS sequence"/>
</dbReference>
<organism evidence="1 2">
    <name type="scientific">Phyllobacterium zundukense</name>
    <dbReference type="NCBI Taxonomy" id="1867719"/>
    <lineage>
        <taxon>Bacteria</taxon>
        <taxon>Pseudomonadati</taxon>
        <taxon>Pseudomonadota</taxon>
        <taxon>Alphaproteobacteria</taxon>
        <taxon>Hyphomicrobiales</taxon>
        <taxon>Phyllobacteriaceae</taxon>
        <taxon>Phyllobacterium</taxon>
    </lineage>
</organism>